<dbReference type="GO" id="GO:0051301">
    <property type="term" value="P:cell division"/>
    <property type="evidence" value="ECO:0007669"/>
    <property type="project" value="UniProtKB-KW"/>
</dbReference>
<protein>
    <submittedName>
        <fullName evidence="10">Tol biopolymer transport system, TolR protein</fullName>
    </submittedName>
</protein>
<name>A0A3B0RSH5_9ZZZZ</name>
<sequence>MAVSLISLSGSSRRRGQKYKPKAEINVTPMVDVMLVLLIVFMITATMLTPGVPVDLPKVDANALSTENEPLTITILADGQVLLMQTEIEVEALVPKLTAIAKNGMQERIFLRADKSVDYGTVMTVMAKIHGAGFVNLGLVTAASSSP</sequence>
<organism evidence="10">
    <name type="scientific">hydrothermal vent metagenome</name>
    <dbReference type="NCBI Taxonomy" id="652676"/>
    <lineage>
        <taxon>unclassified sequences</taxon>
        <taxon>metagenomes</taxon>
        <taxon>ecological metagenomes</taxon>
    </lineage>
</organism>
<reference evidence="10" key="1">
    <citation type="submission" date="2018-06" db="EMBL/GenBank/DDBJ databases">
        <authorList>
            <person name="Zhirakovskaya E."/>
        </authorList>
    </citation>
    <scope>NUCLEOTIDE SEQUENCE</scope>
</reference>
<feature type="transmembrane region" description="Helical" evidence="9">
    <location>
        <begin position="30"/>
        <end position="48"/>
    </location>
</feature>
<comment type="subcellular location">
    <subcellularLocation>
        <location evidence="1">Cell membrane</location>
        <topology evidence="1">Single-pass membrane protein</topology>
    </subcellularLocation>
</comment>
<keyword evidence="7 9" id="KW-0472">Membrane</keyword>
<dbReference type="EMBL" id="UOEE01000038">
    <property type="protein sequence ID" value="VAV87473.1"/>
    <property type="molecule type" value="Genomic_DNA"/>
</dbReference>
<keyword evidence="8" id="KW-0131">Cell cycle</keyword>
<evidence type="ECO:0000256" key="3">
    <source>
        <dbReference type="ARBA" id="ARBA00022519"/>
    </source>
</evidence>
<dbReference type="GO" id="GO:0005886">
    <property type="term" value="C:plasma membrane"/>
    <property type="evidence" value="ECO:0007669"/>
    <property type="project" value="UniProtKB-SubCell"/>
</dbReference>
<dbReference type="Pfam" id="PF02472">
    <property type="entry name" value="ExbD"/>
    <property type="match status" value="1"/>
</dbReference>
<dbReference type="Gene3D" id="3.30.420.270">
    <property type="match status" value="1"/>
</dbReference>
<evidence type="ECO:0000256" key="4">
    <source>
        <dbReference type="ARBA" id="ARBA00022618"/>
    </source>
</evidence>
<evidence type="ECO:0000256" key="6">
    <source>
        <dbReference type="ARBA" id="ARBA00022989"/>
    </source>
</evidence>
<evidence type="ECO:0000256" key="2">
    <source>
        <dbReference type="ARBA" id="ARBA00022475"/>
    </source>
</evidence>
<proteinExistence type="predicted"/>
<dbReference type="InterPro" id="IPR014168">
    <property type="entry name" value="Tol-Pal_TolR"/>
</dbReference>
<evidence type="ECO:0000256" key="1">
    <source>
        <dbReference type="ARBA" id="ARBA00004162"/>
    </source>
</evidence>
<accession>A0A3B0RSH5</accession>
<keyword evidence="3" id="KW-0997">Cell inner membrane</keyword>
<evidence type="ECO:0000256" key="9">
    <source>
        <dbReference type="SAM" id="Phobius"/>
    </source>
</evidence>
<dbReference type="GO" id="GO:0022857">
    <property type="term" value="F:transmembrane transporter activity"/>
    <property type="evidence" value="ECO:0007669"/>
    <property type="project" value="InterPro"/>
</dbReference>
<evidence type="ECO:0000256" key="8">
    <source>
        <dbReference type="ARBA" id="ARBA00023306"/>
    </source>
</evidence>
<dbReference type="PANTHER" id="PTHR30558:SF7">
    <property type="entry name" value="TOL-PAL SYSTEM PROTEIN TOLR"/>
    <property type="match status" value="1"/>
</dbReference>
<dbReference type="GO" id="GO:0015031">
    <property type="term" value="P:protein transport"/>
    <property type="evidence" value="ECO:0007669"/>
    <property type="project" value="InterPro"/>
</dbReference>
<keyword evidence="6 9" id="KW-1133">Transmembrane helix</keyword>
<keyword evidence="5 9" id="KW-0812">Transmembrane</keyword>
<evidence type="ECO:0000256" key="7">
    <source>
        <dbReference type="ARBA" id="ARBA00023136"/>
    </source>
</evidence>
<dbReference type="PANTHER" id="PTHR30558">
    <property type="entry name" value="EXBD MEMBRANE COMPONENT OF PMF-DRIVEN MACROMOLECULE IMPORT SYSTEM"/>
    <property type="match status" value="1"/>
</dbReference>
<evidence type="ECO:0000256" key="5">
    <source>
        <dbReference type="ARBA" id="ARBA00022692"/>
    </source>
</evidence>
<dbReference type="NCBIfam" id="TIGR02801">
    <property type="entry name" value="tolR"/>
    <property type="match status" value="1"/>
</dbReference>
<keyword evidence="2" id="KW-1003">Cell membrane</keyword>
<dbReference type="AlphaFoldDB" id="A0A3B0RSH5"/>
<gene>
    <name evidence="10" type="ORF">MNBD_ALPHA06-188</name>
</gene>
<evidence type="ECO:0000313" key="10">
    <source>
        <dbReference type="EMBL" id="VAV87473.1"/>
    </source>
</evidence>
<keyword evidence="4" id="KW-0132">Cell division</keyword>
<dbReference type="InterPro" id="IPR003400">
    <property type="entry name" value="ExbD"/>
</dbReference>